<evidence type="ECO:0000313" key="5">
    <source>
        <dbReference type="Proteomes" id="UP001172708"/>
    </source>
</evidence>
<dbReference type="EC" id="2.3.1.266" evidence="4"/>
<dbReference type="GO" id="GO:0005840">
    <property type="term" value="C:ribosome"/>
    <property type="evidence" value="ECO:0007669"/>
    <property type="project" value="UniProtKB-KW"/>
</dbReference>
<dbReference type="InterPro" id="IPR000182">
    <property type="entry name" value="GNAT_dom"/>
</dbReference>
<dbReference type="NCBIfam" id="TIGR01575">
    <property type="entry name" value="rimI"/>
    <property type="match status" value="1"/>
</dbReference>
<keyword evidence="1 4" id="KW-0808">Transferase</keyword>
<dbReference type="Proteomes" id="UP001172708">
    <property type="component" value="Unassembled WGS sequence"/>
</dbReference>
<protein>
    <submittedName>
        <fullName evidence="4">Ribosomal protein S18-alanine N-acetyltransferase</fullName>
        <ecNumber evidence="4">2.3.1.266</ecNumber>
    </submittedName>
</protein>
<dbReference type="Pfam" id="PF00583">
    <property type="entry name" value="Acetyltransf_1"/>
    <property type="match status" value="1"/>
</dbReference>
<evidence type="ECO:0000256" key="1">
    <source>
        <dbReference type="ARBA" id="ARBA00022679"/>
    </source>
</evidence>
<dbReference type="PANTHER" id="PTHR42919">
    <property type="entry name" value="N-ALPHA-ACETYLTRANSFERASE"/>
    <property type="match status" value="1"/>
</dbReference>
<dbReference type="SUPFAM" id="SSF55729">
    <property type="entry name" value="Acyl-CoA N-acyltransferases (Nat)"/>
    <property type="match status" value="1"/>
</dbReference>
<proteinExistence type="predicted"/>
<dbReference type="Gene3D" id="3.40.630.30">
    <property type="match status" value="1"/>
</dbReference>
<keyword evidence="4" id="KW-0689">Ribosomal protein</keyword>
<dbReference type="CDD" id="cd04301">
    <property type="entry name" value="NAT_SF"/>
    <property type="match status" value="1"/>
</dbReference>
<keyword evidence="2 4" id="KW-0012">Acyltransferase</keyword>
<dbReference type="GO" id="GO:0008999">
    <property type="term" value="F:protein-N-terminal-alanine acetyltransferase activity"/>
    <property type="evidence" value="ECO:0007669"/>
    <property type="project" value="UniProtKB-EC"/>
</dbReference>
<dbReference type="InterPro" id="IPR016181">
    <property type="entry name" value="Acyl_CoA_acyltransferase"/>
</dbReference>
<name>A0ABT8GHG7_9MICO</name>
<keyword evidence="5" id="KW-1185">Reference proteome</keyword>
<keyword evidence="4" id="KW-0687">Ribonucleoprotein</keyword>
<organism evidence="4 5">
    <name type="scientific">Demequina muriae</name>
    <dbReference type="NCBI Taxonomy" id="3051664"/>
    <lineage>
        <taxon>Bacteria</taxon>
        <taxon>Bacillati</taxon>
        <taxon>Actinomycetota</taxon>
        <taxon>Actinomycetes</taxon>
        <taxon>Micrococcales</taxon>
        <taxon>Demequinaceae</taxon>
        <taxon>Demequina</taxon>
    </lineage>
</organism>
<reference evidence="4" key="1">
    <citation type="submission" date="2023-06" db="EMBL/GenBank/DDBJ databases">
        <title>Egi l300058.</title>
        <authorList>
            <person name="Gao L."/>
            <person name="Fang B.-Z."/>
            <person name="Li W.-J."/>
        </authorList>
    </citation>
    <scope>NUCLEOTIDE SEQUENCE</scope>
    <source>
        <strain evidence="4">EGI L300058</strain>
    </source>
</reference>
<feature type="domain" description="N-acetyltransferase" evidence="3">
    <location>
        <begin position="15"/>
        <end position="160"/>
    </location>
</feature>
<gene>
    <name evidence="4" type="primary">rimI</name>
    <name evidence="4" type="ORF">QQX02_08085</name>
</gene>
<evidence type="ECO:0000256" key="2">
    <source>
        <dbReference type="ARBA" id="ARBA00023315"/>
    </source>
</evidence>
<dbReference type="InterPro" id="IPR006464">
    <property type="entry name" value="AcTrfase_RimI/Ard1"/>
</dbReference>
<comment type="caution">
    <text evidence="4">The sequence shown here is derived from an EMBL/GenBank/DDBJ whole genome shotgun (WGS) entry which is preliminary data.</text>
</comment>
<dbReference type="RefSeq" id="WP_301142332.1">
    <property type="nucleotide sequence ID" value="NZ_JAUHQA010000001.1"/>
</dbReference>
<dbReference type="PANTHER" id="PTHR42919:SF8">
    <property type="entry name" value="N-ALPHA-ACETYLTRANSFERASE 50"/>
    <property type="match status" value="1"/>
</dbReference>
<dbReference type="EMBL" id="JAUHQA010000001">
    <property type="protein sequence ID" value="MDN4480875.1"/>
    <property type="molecule type" value="Genomic_DNA"/>
</dbReference>
<sequence length="163" mass="18364">MSDTSPVDPTRASAVVIRDLREDDLDRVAELEREIFGSSAWSPALVREDFRFGASRWRGADGEESLAAYAVYGFEGDAFHLMNLAVAPEARGRRLGAALMADFMAEARRLEVREAWLEVAVTNEVALALYRAHGFEDVRVRRRYYQPEGLDALVMRVRLDDPS</sequence>
<accession>A0ABT8GHG7</accession>
<dbReference type="InterPro" id="IPR051556">
    <property type="entry name" value="N-term/lysine_N-AcTrnsfr"/>
</dbReference>
<evidence type="ECO:0000313" key="4">
    <source>
        <dbReference type="EMBL" id="MDN4480875.1"/>
    </source>
</evidence>
<dbReference type="PROSITE" id="PS51186">
    <property type="entry name" value="GNAT"/>
    <property type="match status" value="1"/>
</dbReference>
<evidence type="ECO:0000259" key="3">
    <source>
        <dbReference type="PROSITE" id="PS51186"/>
    </source>
</evidence>